<feature type="domain" description="ADF-H" evidence="3">
    <location>
        <begin position="21"/>
        <end position="156"/>
    </location>
</feature>
<sequence length="159" mass="18217">MPHVHKYRRAHPPPRIQTIMSTGVEAADEVGSSFSQFKLQRAPYNVRYIIYEIKEDKIQIEKQGARENNWEDFCADLPESDCRYAVIDVEFETDDGRPTSKIIFLSWAPDTAKVRSKMVYAGSKEAIKRALVGVGIHLNATDRSELEFEQILPAVKRFT</sequence>
<accession>W7TKZ3</accession>
<dbReference type="GO" id="GO:0015629">
    <property type="term" value="C:actin cytoskeleton"/>
    <property type="evidence" value="ECO:0007669"/>
    <property type="project" value="InterPro"/>
</dbReference>
<gene>
    <name evidence="4" type="ORF">Naga_100187g6</name>
</gene>
<dbReference type="EMBL" id="AZIL01000414">
    <property type="protein sequence ID" value="EWM27770.1"/>
    <property type="molecule type" value="Genomic_DNA"/>
</dbReference>
<dbReference type="SUPFAM" id="SSF55753">
    <property type="entry name" value="Actin depolymerizing proteins"/>
    <property type="match status" value="1"/>
</dbReference>
<dbReference type="PANTHER" id="PTHR11913">
    <property type="entry name" value="COFILIN-RELATED"/>
    <property type="match status" value="1"/>
</dbReference>
<dbReference type="InterPro" id="IPR017904">
    <property type="entry name" value="ADF/Cofilin"/>
</dbReference>
<proteinExistence type="inferred from homology"/>
<comment type="caution">
    <text evidence="4">The sequence shown here is derived from an EMBL/GenBank/DDBJ whole genome shotgun (WGS) entry which is preliminary data.</text>
</comment>
<evidence type="ECO:0000259" key="3">
    <source>
        <dbReference type="PROSITE" id="PS51263"/>
    </source>
</evidence>
<dbReference type="PROSITE" id="PS51263">
    <property type="entry name" value="ADF_H"/>
    <property type="match status" value="1"/>
</dbReference>
<dbReference type="InterPro" id="IPR002108">
    <property type="entry name" value="ADF-H"/>
</dbReference>
<dbReference type="CDD" id="cd11286">
    <property type="entry name" value="ADF_cofilin_like"/>
    <property type="match status" value="1"/>
</dbReference>
<dbReference type="AlphaFoldDB" id="W7TKZ3"/>
<dbReference type="GO" id="GO:0030042">
    <property type="term" value="P:actin filament depolymerization"/>
    <property type="evidence" value="ECO:0007669"/>
    <property type="project" value="InterPro"/>
</dbReference>
<dbReference type="Proteomes" id="UP000019335">
    <property type="component" value="Chromosome 6"/>
</dbReference>
<reference evidence="4 5" key="1">
    <citation type="journal article" date="2014" name="Mol. Plant">
        <title>Chromosome Scale Genome Assembly and Transcriptome Profiling of Nannochloropsis gaditana in Nitrogen Depletion.</title>
        <authorList>
            <person name="Corteggiani Carpinelli E."/>
            <person name="Telatin A."/>
            <person name="Vitulo N."/>
            <person name="Forcato C."/>
            <person name="D'Angelo M."/>
            <person name="Schiavon R."/>
            <person name="Vezzi A."/>
            <person name="Giacometti G.M."/>
            <person name="Morosinotto T."/>
            <person name="Valle G."/>
        </authorList>
    </citation>
    <scope>NUCLEOTIDE SEQUENCE [LARGE SCALE GENOMIC DNA]</scope>
    <source>
        <strain evidence="4 5">B-31</strain>
    </source>
</reference>
<dbReference type="SMART" id="SM00102">
    <property type="entry name" value="ADF"/>
    <property type="match status" value="1"/>
</dbReference>
<comment type="similarity">
    <text evidence="1">Belongs to the actin-binding proteins ADF family.</text>
</comment>
<dbReference type="InterPro" id="IPR029006">
    <property type="entry name" value="ADF-H/Gelsolin-like_dom_sf"/>
</dbReference>
<keyword evidence="2" id="KW-0009">Actin-binding</keyword>
<organism evidence="4 5">
    <name type="scientific">Nannochloropsis gaditana</name>
    <dbReference type="NCBI Taxonomy" id="72520"/>
    <lineage>
        <taxon>Eukaryota</taxon>
        <taxon>Sar</taxon>
        <taxon>Stramenopiles</taxon>
        <taxon>Ochrophyta</taxon>
        <taxon>Eustigmatophyceae</taxon>
        <taxon>Eustigmatales</taxon>
        <taxon>Monodopsidaceae</taxon>
        <taxon>Nannochloropsis</taxon>
    </lineage>
</organism>
<evidence type="ECO:0000256" key="1">
    <source>
        <dbReference type="ARBA" id="ARBA00006844"/>
    </source>
</evidence>
<name>W7TKZ3_9STRA</name>
<dbReference type="OrthoDB" id="10249245at2759"/>
<evidence type="ECO:0000313" key="4">
    <source>
        <dbReference type="EMBL" id="EWM27770.1"/>
    </source>
</evidence>
<evidence type="ECO:0000256" key="2">
    <source>
        <dbReference type="ARBA" id="ARBA00023203"/>
    </source>
</evidence>
<dbReference type="GO" id="GO:0003779">
    <property type="term" value="F:actin binding"/>
    <property type="evidence" value="ECO:0007669"/>
    <property type="project" value="UniProtKB-KW"/>
</dbReference>
<dbReference type="Pfam" id="PF00241">
    <property type="entry name" value="Cofilin_ADF"/>
    <property type="match status" value="1"/>
</dbReference>
<protein>
    <submittedName>
        <fullName evidence="4">The actin binding protein cofilin-like protein</fullName>
    </submittedName>
</protein>
<evidence type="ECO:0000313" key="5">
    <source>
        <dbReference type="Proteomes" id="UP000019335"/>
    </source>
</evidence>
<keyword evidence="5" id="KW-1185">Reference proteome</keyword>
<dbReference type="Gene3D" id="3.40.20.10">
    <property type="entry name" value="Severin"/>
    <property type="match status" value="1"/>
</dbReference>